<dbReference type="VEuPathDB" id="GiardiaDB:SS50377_24340"/>
<organism evidence="1">
    <name type="scientific">Spironucleus salmonicida</name>
    <dbReference type="NCBI Taxonomy" id="348837"/>
    <lineage>
        <taxon>Eukaryota</taxon>
        <taxon>Metamonada</taxon>
        <taxon>Diplomonadida</taxon>
        <taxon>Hexamitidae</taxon>
        <taxon>Hexamitinae</taxon>
        <taxon>Spironucleus</taxon>
    </lineage>
</organism>
<dbReference type="Proteomes" id="UP000018208">
    <property type="component" value="Unassembled WGS sequence"/>
</dbReference>
<evidence type="ECO:0000313" key="2">
    <source>
        <dbReference type="EMBL" id="KAH0574385.1"/>
    </source>
</evidence>
<reference evidence="2" key="2">
    <citation type="submission" date="2020-12" db="EMBL/GenBank/DDBJ databases">
        <title>New Spironucleus salmonicida genome in near-complete chromosomes.</title>
        <authorList>
            <person name="Xu F."/>
            <person name="Kurt Z."/>
            <person name="Jimenez-Gonzalez A."/>
            <person name="Astvaldsson A."/>
            <person name="Andersson J.O."/>
            <person name="Svard S.G."/>
        </authorList>
    </citation>
    <scope>NUCLEOTIDE SEQUENCE</scope>
    <source>
        <strain evidence="2">ATCC 50377</strain>
    </source>
</reference>
<dbReference type="EMBL" id="KI546085">
    <property type="protein sequence ID" value="EST46108.1"/>
    <property type="molecule type" value="Genomic_DNA"/>
</dbReference>
<dbReference type="EMBL" id="AUWU02000004">
    <property type="protein sequence ID" value="KAH0574385.1"/>
    <property type="molecule type" value="Genomic_DNA"/>
</dbReference>
<evidence type="ECO:0000313" key="3">
    <source>
        <dbReference type="Proteomes" id="UP000018208"/>
    </source>
</evidence>
<dbReference type="AlphaFoldDB" id="V6LPD9"/>
<accession>V6LPD9</accession>
<sequence length="356" mass="41214">MPSPSIFLSAYIKELKLDKCMNVDKADRSFIQNIDQARHKAIQCIESSQPIYVETLEKIDIYLQQLASYLSFTEALNTRKDQKEFDKTFSKIPQFSHQSIVNQNKSEFHKSVLDEYFFHFYYLATAIDSQLFSFNQDILKTGLARLDYIRIISHKIVAEEKSGIELRTEFLDVLEYLLNALLLLSGALKAEQANATAYGEPKFNYKSLAGIYGYALQEAEKSHLVLTKLTQKEKKISKDLQKFVCGIKNLCEIGMLTLMILEYEVFQCNYRESQQQSLNIRNRLAECVQELYQIQFSNTKILDFFTVNFGHKLQEGVSNQQIGTQGNIVRFPLFGSIKRGSEFMPFEPLWTDLRIK</sequence>
<proteinExistence type="predicted"/>
<keyword evidence="3" id="KW-1185">Reference proteome</keyword>
<reference evidence="1 2" key="1">
    <citation type="journal article" date="2014" name="PLoS Genet.">
        <title>The Genome of Spironucleus salmonicida Highlights a Fish Pathogen Adapted to Fluctuating Environments.</title>
        <authorList>
            <person name="Xu F."/>
            <person name="Jerlstrom-Hultqvist J."/>
            <person name="Einarsson E."/>
            <person name="Astvaldsson A."/>
            <person name="Svard S.G."/>
            <person name="Andersson J.O."/>
        </authorList>
    </citation>
    <scope>NUCLEOTIDE SEQUENCE</scope>
    <source>
        <strain evidence="2">ATCC 50377</strain>
    </source>
</reference>
<evidence type="ECO:0000313" key="1">
    <source>
        <dbReference type="EMBL" id="EST46108.1"/>
    </source>
</evidence>
<protein>
    <submittedName>
        <fullName evidence="1">Uncharacterized protein</fullName>
    </submittedName>
</protein>
<name>V6LPD9_9EUKA</name>
<gene>
    <name evidence="1" type="ORF">SS50377_14102</name>
    <name evidence="2" type="ORF">SS50377_24340</name>
</gene>